<evidence type="ECO:0000313" key="2">
    <source>
        <dbReference type="EMBL" id="SFR75765.1"/>
    </source>
</evidence>
<organism evidence="2 3">
    <name type="scientific">Sphingomonas jatrophae</name>
    <dbReference type="NCBI Taxonomy" id="1166337"/>
    <lineage>
        <taxon>Bacteria</taxon>
        <taxon>Pseudomonadati</taxon>
        <taxon>Pseudomonadota</taxon>
        <taxon>Alphaproteobacteria</taxon>
        <taxon>Sphingomonadales</taxon>
        <taxon>Sphingomonadaceae</taxon>
        <taxon>Sphingomonas</taxon>
    </lineage>
</organism>
<dbReference type="RefSeq" id="WP_093309133.1">
    <property type="nucleotide sequence ID" value="NZ_FOZG01000001.1"/>
</dbReference>
<dbReference type="PANTHER" id="PTHR40254">
    <property type="entry name" value="BLR0577 PROTEIN"/>
    <property type="match status" value="1"/>
</dbReference>
<protein>
    <submittedName>
        <fullName evidence="2">Uncharacterized NAD(P)/FAD-binding protein YdhS</fullName>
    </submittedName>
</protein>
<gene>
    <name evidence="2" type="ORF">SAMN05192580_0013</name>
</gene>
<dbReference type="InterPro" id="IPR038732">
    <property type="entry name" value="HpyO/CreE_NAD-binding"/>
</dbReference>
<dbReference type="EMBL" id="FOZG01000001">
    <property type="protein sequence ID" value="SFR75765.1"/>
    <property type="molecule type" value="Genomic_DNA"/>
</dbReference>
<accession>A0A1I6J9U5</accession>
<reference evidence="2 3" key="1">
    <citation type="submission" date="2016-10" db="EMBL/GenBank/DDBJ databases">
        <authorList>
            <person name="de Groot N.N."/>
        </authorList>
    </citation>
    <scope>NUCLEOTIDE SEQUENCE [LARGE SCALE GENOMIC DNA]</scope>
    <source>
        <strain evidence="2 3">S5-249</strain>
    </source>
</reference>
<dbReference type="InterPro" id="IPR052189">
    <property type="entry name" value="L-asp_N-monooxygenase_NS-form"/>
</dbReference>
<dbReference type="InterPro" id="IPR036188">
    <property type="entry name" value="FAD/NAD-bd_sf"/>
</dbReference>
<dbReference type="Proteomes" id="UP000198824">
    <property type="component" value="Unassembled WGS sequence"/>
</dbReference>
<dbReference type="SUPFAM" id="SSF51905">
    <property type="entry name" value="FAD/NAD(P)-binding domain"/>
    <property type="match status" value="1"/>
</dbReference>
<keyword evidence="3" id="KW-1185">Reference proteome</keyword>
<dbReference type="AlphaFoldDB" id="A0A1I6J9U5"/>
<evidence type="ECO:0000313" key="3">
    <source>
        <dbReference type="Proteomes" id="UP000198824"/>
    </source>
</evidence>
<proteinExistence type="predicted"/>
<feature type="domain" description="FAD-dependent urate hydroxylase HpyO/Asp monooxygenase CreE-like FAD/NAD(P)-binding" evidence="1">
    <location>
        <begin position="27"/>
        <end position="169"/>
    </location>
</feature>
<sequence>MSEDRPTARVIPFPSRSEPPPKIDHIAIVGAGFSGTLQAINLLRHDGPRVTLIERRGAFGRGVAYSTPNPAHLLNVRAANMSALPDVPDHFVRWLAARGHGTTGGFATRRDYGDYLAELLRTTQEKAPGRLTLLHDSATDVSLRPDRVDLGMDSGATLTADAAVLALGNLPPHHPPGVDGAALPADLYTADPWSDDLTAGLRVDDTVLILGTGLTMVDAVLTLDSAGFGGRIVALSRRGLMPRAHADSVPKPLATRPAGHGADLLATVRARADAIGWRAAVDELRPHTQGMWLAAPVEEQRRFLRHLRPWWDVHRHRLAPAVAERLQTLIDDGRLEIAGGRIAACAARDGGLDVDFVPRGGLTAARHLRVRRLINCTGPQGDVLRTREPLLRLLLASGQIRADPHRLGIDVTANAETIDVNGRANPRLLALGPMTRGAFWEIVAVPDLRRQTWSVARRLSNAHWVEGEGL</sequence>
<dbReference type="PANTHER" id="PTHR40254:SF1">
    <property type="entry name" value="BLR0577 PROTEIN"/>
    <property type="match status" value="1"/>
</dbReference>
<evidence type="ECO:0000259" key="1">
    <source>
        <dbReference type="Pfam" id="PF13454"/>
    </source>
</evidence>
<dbReference type="STRING" id="1166337.SAMN05192580_0013"/>
<dbReference type="OrthoDB" id="101972at2"/>
<dbReference type="Pfam" id="PF13454">
    <property type="entry name" value="NAD_binding_9"/>
    <property type="match status" value="1"/>
</dbReference>
<name>A0A1I6J9U5_9SPHN</name>
<dbReference type="Gene3D" id="3.50.50.60">
    <property type="entry name" value="FAD/NAD(P)-binding domain"/>
    <property type="match status" value="1"/>
</dbReference>